<dbReference type="InterPro" id="IPR016181">
    <property type="entry name" value="Acyl_CoA_acyltransferase"/>
</dbReference>
<dbReference type="PROSITE" id="PS51186">
    <property type="entry name" value="GNAT"/>
    <property type="match status" value="1"/>
</dbReference>
<feature type="domain" description="N-acetyltransferase" evidence="3">
    <location>
        <begin position="12"/>
        <end position="159"/>
    </location>
</feature>
<reference evidence="5" key="1">
    <citation type="journal article" date="2021" name="Int. J. Syst. Evol. Microbiol.">
        <title>Actinocatenispora comari sp. nov., an endophytic actinomycete isolated from aerial parts of Comarum salesowianum.</title>
        <authorList>
            <person name="Oyunbileg N."/>
            <person name="Iizaka Y."/>
            <person name="Hamada M."/>
            <person name="Davaapurev B.O."/>
            <person name="Fukumoto A."/>
            <person name="Tsetseg B."/>
            <person name="Kato F."/>
            <person name="Tamura T."/>
            <person name="Batkhuu J."/>
            <person name="Anzai Y."/>
        </authorList>
    </citation>
    <scope>NUCLEOTIDE SEQUENCE [LARGE SCALE GENOMIC DNA]</scope>
    <source>
        <strain evidence="5">NUM-2625</strain>
    </source>
</reference>
<dbReference type="Proteomes" id="UP000614996">
    <property type="component" value="Unassembled WGS sequence"/>
</dbReference>
<keyword evidence="2" id="KW-0012">Acyltransferase</keyword>
<dbReference type="SUPFAM" id="SSF55729">
    <property type="entry name" value="Acyl-CoA N-acyltransferases (Nat)"/>
    <property type="match status" value="1"/>
</dbReference>
<dbReference type="CDD" id="cd04301">
    <property type="entry name" value="NAT_SF"/>
    <property type="match status" value="1"/>
</dbReference>
<evidence type="ECO:0000256" key="2">
    <source>
        <dbReference type="ARBA" id="ARBA00023315"/>
    </source>
</evidence>
<gene>
    <name evidence="4" type="ORF">NUM_62360</name>
</gene>
<protein>
    <submittedName>
        <fullName evidence="4">tRNA (Guanine-N1)-methyltransferase</fullName>
    </submittedName>
</protein>
<name>A0A8J4EN18_9ACTN</name>
<organism evidence="4 5">
    <name type="scientific">Actinocatenispora comari</name>
    <dbReference type="NCBI Taxonomy" id="2807577"/>
    <lineage>
        <taxon>Bacteria</taxon>
        <taxon>Bacillati</taxon>
        <taxon>Actinomycetota</taxon>
        <taxon>Actinomycetes</taxon>
        <taxon>Micromonosporales</taxon>
        <taxon>Micromonosporaceae</taxon>
        <taxon>Actinocatenispora</taxon>
    </lineage>
</organism>
<dbReference type="GO" id="GO:0016747">
    <property type="term" value="F:acyltransferase activity, transferring groups other than amino-acyl groups"/>
    <property type="evidence" value="ECO:0007669"/>
    <property type="project" value="InterPro"/>
</dbReference>
<evidence type="ECO:0000313" key="4">
    <source>
        <dbReference type="EMBL" id="GIL30982.1"/>
    </source>
</evidence>
<dbReference type="AlphaFoldDB" id="A0A8J4EN18"/>
<dbReference type="Pfam" id="PF00583">
    <property type="entry name" value="Acetyltransf_1"/>
    <property type="match status" value="1"/>
</dbReference>
<accession>A0A8J4EN18</accession>
<comment type="caution">
    <text evidence="4">The sequence shown here is derived from an EMBL/GenBank/DDBJ whole genome shotgun (WGS) entry which is preliminary data.</text>
</comment>
<dbReference type="Gene3D" id="3.40.630.30">
    <property type="match status" value="1"/>
</dbReference>
<dbReference type="InterPro" id="IPR050832">
    <property type="entry name" value="Bact_Acetyltransf"/>
</dbReference>
<sequence length="175" mass="18774">MFVDMSKNIRTLPVRPATARDAAELLVLQRCCWVDEAIANDTLDIAALHETLAEVTAGLDRWHTWCLRYDGRLVGAVRARRAGDSWHLGRLMVAPDQRGAGLGRALLRYAEAQAPAGISTFALETGRHSTANIRLYRSCGYRLVGAAGPGAVLLTRPATTRPTAAEGQPATGIAG</sequence>
<dbReference type="PANTHER" id="PTHR43877:SF2">
    <property type="entry name" value="AMINOALKYLPHOSPHONATE N-ACETYLTRANSFERASE-RELATED"/>
    <property type="match status" value="1"/>
</dbReference>
<dbReference type="PANTHER" id="PTHR43877">
    <property type="entry name" value="AMINOALKYLPHOSPHONATE N-ACETYLTRANSFERASE-RELATED-RELATED"/>
    <property type="match status" value="1"/>
</dbReference>
<evidence type="ECO:0000313" key="5">
    <source>
        <dbReference type="Proteomes" id="UP000614996"/>
    </source>
</evidence>
<dbReference type="InterPro" id="IPR000182">
    <property type="entry name" value="GNAT_dom"/>
</dbReference>
<evidence type="ECO:0000256" key="1">
    <source>
        <dbReference type="ARBA" id="ARBA00022679"/>
    </source>
</evidence>
<dbReference type="EMBL" id="BOPO01000128">
    <property type="protein sequence ID" value="GIL30982.1"/>
    <property type="molecule type" value="Genomic_DNA"/>
</dbReference>
<keyword evidence="1" id="KW-0808">Transferase</keyword>
<evidence type="ECO:0000259" key="3">
    <source>
        <dbReference type="PROSITE" id="PS51186"/>
    </source>
</evidence>
<proteinExistence type="predicted"/>
<keyword evidence="5" id="KW-1185">Reference proteome</keyword>